<dbReference type="Pfam" id="PF00107">
    <property type="entry name" value="ADH_zinc_N"/>
    <property type="match status" value="1"/>
</dbReference>
<keyword evidence="5" id="KW-1185">Reference proteome</keyword>
<name>A0A1C6UL06_9ACTN</name>
<evidence type="ECO:0000313" key="2">
    <source>
        <dbReference type="EMBL" id="SCL54767.1"/>
    </source>
</evidence>
<dbReference type="PANTHER" id="PTHR43677:SF4">
    <property type="entry name" value="QUINONE OXIDOREDUCTASE-LIKE PROTEIN 2"/>
    <property type="match status" value="1"/>
</dbReference>
<gene>
    <name evidence="2" type="ORF">GA0070608_1384</name>
    <name evidence="3" type="ORF">OIE14_10000</name>
</gene>
<dbReference type="SMART" id="SM00829">
    <property type="entry name" value="PKS_ER"/>
    <property type="match status" value="1"/>
</dbReference>
<evidence type="ECO:0000313" key="3">
    <source>
        <dbReference type="EMBL" id="WSA34339.1"/>
    </source>
</evidence>
<protein>
    <submittedName>
        <fullName evidence="2">NADPH2:quinone reductase</fullName>
    </submittedName>
    <submittedName>
        <fullName evidence="3">Zinc-binding dehydrogenase</fullName>
    </submittedName>
</protein>
<dbReference type="STRING" id="47871.GA0070608_1384"/>
<dbReference type="InterPro" id="IPR020843">
    <property type="entry name" value="ER"/>
</dbReference>
<dbReference type="PANTHER" id="PTHR43677">
    <property type="entry name" value="SHORT-CHAIN DEHYDROGENASE/REDUCTASE"/>
    <property type="match status" value="1"/>
</dbReference>
<dbReference type="InterPro" id="IPR036291">
    <property type="entry name" value="NAD(P)-bd_dom_sf"/>
</dbReference>
<reference evidence="2 4" key="1">
    <citation type="submission" date="2016-06" db="EMBL/GenBank/DDBJ databases">
        <authorList>
            <person name="Kjaerup R.B."/>
            <person name="Dalgaard T.S."/>
            <person name="Juul-Madsen H.R."/>
        </authorList>
    </citation>
    <scope>NUCLEOTIDE SEQUENCE [LARGE SCALE GENOMIC DNA]</scope>
    <source>
        <strain evidence="2 4">DSM 43363</strain>
    </source>
</reference>
<dbReference type="InterPro" id="IPR013149">
    <property type="entry name" value="ADH-like_C"/>
</dbReference>
<dbReference type="SUPFAM" id="SSF50129">
    <property type="entry name" value="GroES-like"/>
    <property type="match status" value="1"/>
</dbReference>
<accession>A0A1C6UL06</accession>
<dbReference type="AlphaFoldDB" id="A0A1C6UL06"/>
<dbReference type="OrthoDB" id="3339625at2"/>
<dbReference type="EMBL" id="FMIC01000002">
    <property type="protein sequence ID" value="SCL54767.1"/>
    <property type="molecule type" value="Genomic_DNA"/>
</dbReference>
<sequence>MKAVVVERFGPAESLSAIDFAEPVPGENEVLVRVEKAGINFADKHVVEGSYSYRPSLPYVPGIEAVGTDPDGRRVVALPRTGGAWAEWVAAPAATLVAVPDAITDLQALAVANQGFAAWHILRTTGRMTRQDTVVVTAAAGGVGSLAVQLARAWGAKRVIALASTGTKRDLAVQLGADVALDPTSEDLTDELIAANDGKPVDLYLEMSGGASLDTALASLGRLGRLVTYGAASGRGSTPIRAESLMQGSRSVLGFWANDLVTRYPRITAETMTGLFAMISKGALTPVTEHVYPLAEAGKALMALANRETTGKLILDVAG</sequence>
<dbReference type="RefSeq" id="WP_091623567.1">
    <property type="nucleotide sequence ID" value="NZ_CP109071.1"/>
</dbReference>
<evidence type="ECO:0000313" key="4">
    <source>
        <dbReference type="Proteomes" id="UP000199343"/>
    </source>
</evidence>
<dbReference type="Gene3D" id="3.90.180.10">
    <property type="entry name" value="Medium-chain alcohol dehydrogenases, catalytic domain"/>
    <property type="match status" value="1"/>
</dbReference>
<feature type="domain" description="Enoyl reductase (ER)" evidence="1">
    <location>
        <begin position="10"/>
        <end position="315"/>
    </location>
</feature>
<dbReference type="InterPro" id="IPR051397">
    <property type="entry name" value="Zn-ADH-like_protein"/>
</dbReference>
<dbReference type="InterPro" id="IPR013154">
    <property type="entry name" value="ADH-like_N"/>
</dbReference>
<dbReference type="InterPro" id="IPR011032">
    <property type="entry name" value="GroES-like_sf"/>
</dbReference>
<reference evidence="3 5" key="2">
    <citation type="submission" date="2022-10" db="EMBL/GenBank/DDBJ databases">
        <title>The complete genomes of actinobacterial strains from the NBC collection.</title>
        <authorList>
            <person name="Joergensen T.S."/>
            <person name="Alvarez Arevalo M."/>
            <person name="Sterndorff E.B."/>
            <person name="Faurdal D."/>
            <person name="Vuksanovic O."/>
            <person name="Mourched A.-S."/>
            <person name="Charusanti P."/>
            <person name="Shaw S."/>
            <person name="Blin K."/>
            <person name="Weber T."/>
        </authorList>
    </citation>
    <scope>NUCLEOTIDE SEQUENCE [LARGE SCALE GENOMIC DNA]</scope>
    <source>
        <strain evidence="3 5">NBC 01809</strain>
    </source>
</reference>
<dbReference type="SUPFAM" id="SSF51735">
    <property type="entry name" value="NAD(P)-binding Rossmann-fold domains"/>
    <property type="match status" value="1"/>
</dbReference>
<evidence type="ECO:0000313" key="5">
    <source>
        <dbReference type="Proteomes" id="UP001334804"/>
    </source>
</evidence>
<dbReference type="Proteomes" id="UP000199343">
    <property type="component" value="Unassembled WGS sequence"/>
</dbReference>
<evidence type="ECO:0000259" key="1">
    <source>
        <dbReference type="SMART" id="SM00829"/>
    </source>
</evidence>
<organism evidence="2 4">
    <name type="scientific">Micromonospora peucetia</name>
    <dbReference type="NCBI Taxonomy" id="47871"/>
    <lineage>
        <taxon>Bacteria</taxon>
        <taxon>Bacillati</taxon>
        <taxon>Actinomycetota</taxon>
        <taxon>Actinomycetes</taxon>
        <taxon>Micromonosporales</taxon>
        <taxon>Micromonosporaceae</taxon>
        <taxon>Micromonospora</taxon>
    </lineage>
</organism>
<dbReference type="EMBL" id="CP109071">
    <property type="protein sequence ID" value="WSA34339.1"/>
    <property type="molecule type" value="Genomic_DNA"/>
</dbReference>
<dbReference type="GO" id="GO:0016491">
    <property type="term" value="F:oxidoreductase activity"/>
    <property type="evidence" value="ECO:0007669"/>
    <property type="project" value="InterPro"/>
</dbReference>
<dbReference type="Pfam" id="PF08240">
    <property type="entry name" value="ADH_N"/>
    <property type="match status" value="1"/>
</dbReference>
<proteinExistence type="predicted"/>
<dbReference type="Gene3D" id="3.40.50.720">
    <property type="entry name" value="NAD(P)-binding Rossmann-like Domain"/>
    <property type="match status" value="1"/>
</dbReference>
<dbReference type="Proteomes" id="UP001334804">
    <property type="component" value="Chromosome"/>
</dbReference>